<comment type="caution">
    <text evidence="1">The sequence shown here is derived from an EMBL/GenBank/DDBJ whole genome shotgun (WGS) entry which is preliminary data.</text>
</comment>
<name>A0A4R5NM84_9LACO</name>
<proteinExistence type="predicted"/>
<gene>
    <name evidence="1" type="ORF">C5L31_001786</name>
</gene>
<dbReference type="OrthoDB" id="9876950at2"/>
<evidence type="ECO:0000313" key="2">
    <source>
        <dbReference type="Proteomes" id="UP000294854"/>
    </source>
</evidence>
<dbReference type="Proteomes" id="UP000294854">
    <property type="component" value="Unassembled WGS sequence"/>
</dbReference>
<sequence>MSPESLKKLRSEQHENEQLLLTQIGKRTFTYSVDASEADKMQAKLNFLRTLKQSLQSSFRFTNFQAEFIVNECMTGVLLRSNEFMLVAPQDTKKAEKLVRASFLLANHYFRFIETMLD</sequence>
<organism evidence="1 2">
    <name type="scientific">Secundilactobacillus malefermentans</name>
    <dbReference type="NCBI Taxonomy" id="176292"/>
    <lineage>
        <taxon>Bacteria</taxon>
        <taxon>Bacillati</taxon>
        <taxon>Bacillota</taxon>
        <taxon>Bacilli</taxon>
        <taxon>Lactobacillales</taxon>
        <taxon>Lactobacillaceae</taxon>
        <taxon>Secundilactobacillus</taxon>
    </lineage>
</organism>
<protein>
    <submittedName>
        <fullName evidence="1">Uncharacterized protein</fullName>
    </submittedName>
</protein>
<evidence type="ECO:0000313" key="1">
    <source>
        <dbReference type="EMBL" id="TDG76675.1"/>
    </source>
</evidence>
<dbReference type="RefSeq" id="WP_010620467.1">
    <property type="nucleotide sequence ID" value="NZ_CP042371.1"/>
</dbReference>
<dbReference type="EMBL" id="PUFO01000059">
    <property type="protein sequence ID" value="TDG76675.1"/>
    <property type="molecule type" value="Genomic_DNA"/>
</dbReference>
<dbReference type="AlphaFoldDB" id="A0A4R5NM84"/>
<reference evidence="1 2" key="1">
    <citation type="journal article" date="2019" name="Appl. Microbiol. Biotechnol.">
        <title>Uncovering carbohydrate metabolism through a genotype-phenotype association study of 56 lactic acid bacteria genomes.</title>
        <authorList>
            <person name="Buron-Moles G."/>
            <person name="Chailyan A."/>
            <person name="Dolejs I."/>
            <person name="Forster J."/>
            <person name="Miks M.H."/>
        </authorList>
    </citation>
    <scope>NUCLEOTIDE SEQUENCE [LARGE SCALE GENOMIC DNA]</scope>
    <source>
        <strain evidence="1 2">ATCC 49373</strain>
    </source>
</reference>
<keyword evidence="2" id="KW-1185">Reference proteome</keyword>
<accession>A0A4R5NM84</accession>